<evidence type="ECO:0000259" key="2">
    <source>
        <dbReference type="PROSITE" id="PS50405"/>
    </source>
</evidence>
<name>A0A640VQ26_9RHOB</name>
<dbReference type="SUPFAM" id="SSF52833">
    <property type="entry name" value="Thioredoxin-like"/>
    <property type="match status" value="1"/>
</dbReference>
<dbReference type="RefSeq" id="WP_159975076.1">
    <property type="nucleotide sequence ID" value="NZ_BLIV01000002.1"/>
</dbReference>
<evidence type="ECO:0000259" key="1">
    <source>
        <dbReference type="PROSITE" id="PS50404"/>
    </source>
</evidence>
<sequence>MYKVIGATKSRAFRVMWMLEEMGVPYEHIAAAPRTDEARQYNPLGKIPALVDGDAVLTDSVAIMTYLADKHGQLTAPAGTIARAQQDAMTLWLIDEFDAILWSAAKHSFVLPEERRVPAVKDTLKFEFERAAAVLSERIDGPFLMGDEITLPDILSCHCLNWAIGAKFPRTDDKVFHYAKALRERPAFQAASNK</sequence>
<dbReference type="PANTHER" id="PTHR44051">
    <property type="entry name" value="GLUTATHIONE S-TRANSFERASE-RELATED"/>
    <property type="match status" value="1"/>
</dbReference>
<dbReference type="Pfam" id="PF13409">
    <property type="entry name" value="GST_N_2"/>
    <property type="match status" value="1"/>
</dbReference>
<dbReference type="OrthoDB" id="9810080at2"/>
<dbReference type="Proteomes" id="UP000436522">
    <property type="component" value="Unassembled WGS sequence"/>
</dbReference>
<dbReference type="SUPFAM" id="SSF47616">
    <property type="entry name" value="GST C-terminal domain-like"/>
    <property type="match status" value="1"/>
</dbReference>
<dbReference type="AlphaFoldDB" id="A0A640VQ26"/>
<dbReference type="CDD" id="cd03046">
    <property type="entry name" value="GST_N_GTT1_like"/>
    <property type="match status" value="1"/>
</dbReference>
<dbReference type="EMBL" id="BLIV01000002">
    <property type="protein sequence ID" value="GFE49191.1"/>
    <property type="molecule type" value="Genomic_DNA"/>
</dbReference>
<keyword evidence="3" id="KW-0808">Transferase</keyword>
<dbReference type="PROSITE" id="PS50405">
    <property type="entry name" value="GST_CTER"/>
    <property type="match status" value="1"/>
</dbReference>
<proteinExistence type="predicted"/>
<dbReference type="PANTHER" id="PTHR44051:SF8">
    <property type="entry name" value="GLUTATHIONE S-TRANSFERASE GSTA"/>
    <property type="match status" value="1"/>
</dbReference>
<dbReference type="InterPro" id="IPR036249">
    <property type="entry name" value="Thioredoxin-like_sf"/>
</dbReference>
<dbReference type="SFLD" id="SFLDS00019">
    <property type="entry name" value="Glutathione_Transferase_(cytos"/>
    <property type="match status" value="1"/>
</dbReference>
<reference evidence="3 4" key="1">
    <citation type="submission" date="2019-12" db="EMBL/GenBank/DDBJ databases">
        <title>Roseobacter cerasinus sp. nov., isolated from seawater around aquaculture.</title>
        <authorList>
            <person name="Muramatsu S."/>
            <person name="Takabe Y."/>
            <person name="Mori K."/>
            <person name="Takaichi S."/>
            <person name="Hanada S."/>
        </authorList>
    </citation>
    <scope>NUCLEOTIDE SEQUENCE [LARGE SCALE GENOMIC DNA]</scope>
    <source>
        <strain evidence="3 4">AI77</strain>
    </source>
</reference>
<feature type="domain" description="GST C-terminal" evidence="2">
    <location>
        <begin position="79"/>
        <end position="194"/>
    </location>
</feature>
<dbReference type="GO" id="GO:0016740">
    <property type="term" value="F:transferase activity"/>
    <property type="evidence" value="ECO:0007669"/>
    <property type="project" value="UniProtKB-KW"/>
</dbReference>
<evidence type="ECO:0000313" key="3">
    <source>
        <dbReference type="EMBL" id="GFE49191.1"/>
    </source>
</evidence>
<dbReference type="InterPro" id="IPR010987">
    <property type="entry name" value="Glutathione-S-Trfase_C-like"/>
</dbReference>
<evidence type="ECO:0000313" key="4">
    <source>
        <dbReference type="Proteomes" id="UP000436522"/>
    </source>
</evidence>
<dbReference type="InterPro" id="IPR036282">
    <property type="entry name" value="Glutathione-S-Trfase_C_sf"/>
</dbReference>
<gene>
    <name evidence="3" type="ORF">So717_09440</name>
</gene>
<dbReference type="SFLD" id="SFLDG00358">
    <property type="entry name" value="Main_(cytGST)"/>
    <property type="match status" value="1"/>
</dbReference>
<feature type="domain" description="GST N-terminal" evidence="1">
    <location>
        <begin position="1"/>
        <end position="75"/>
    </location>
</feature>
<dbReference type="InterPro" id="IPR004045">
    <property type="entry name" value="Glutathione_S-Trfase_N"/>
</dbReference>
<keyword evidence="4" id="KW-1185">Reference proteome</keyword>
<comment type="caution">
    <text evidence="3">The sequence shown here is derived from an EMBL/GenBank/DDBJ whole genome shotgun (WGS) entry which is preliminary data.</text>
</comment>
<organism evidence="3 4">
    <name type="scientific">Roseobacter cerasinus</name>
    <dbReference type="NCBI Taxonomy" id="2602289"/>
    <lineage>
        <taxon>Bacteria</taxon>
        <taxon>Pseudomonadati</taxon>
        <taxon>Pseudomonadota</taxon>
        <taxon>Alphaproteobacteria</taxon>
        <taxon>Rhodobacterales</taxon>
        <taxon>Roseobacteraceae</taxon>
        <taxon>Roseobacter</taxon>
    </lineage>
</organism>
<dbReference type="InterPro" id="IPR040079">
    <property type="entry name" value="Glutathione_S-Trfase"/>
</dbReference>
<accession>A0A640VQ26</accession>
<protein>
    <submittedName>
        <fullName evidence="3">Glutathione S-transferase</fullName>
    </submittedName>
</protein>
<dbReference type="Gene3D" id="3.40.30.10">
    <property type="entry name" value="Glutaredoxin"/>
    <property type="match status" value="1"/>
</dbReference>
<dbReference type="Gene3D" id="1.20.1050.10">
    <property type="match status" value="1"/>
</dbReference>
<dbReference type="PROSITE" id="PS50404">
    <property type="entry name" value="GST_NTER"/>
    <property type="match status" value="1"/>
</dbReference>